<protein>
    <recommendedName>
        <fullName evidence="4">tripeptidyl-peptidase II</fullName>
        <ecNumber evidence="4">3.4.14.10</ecNumber>
    </recommendedName>
</protein>
<reference evidence="18 19" key="1">
    <citation type="submission" date="2014-06" db="EMBL/GenBank/DDBJ databases">
        <authorList>
            <consortium name="DOE Joint Genome Institute"/>
            <person name="Kuo A."/>
            <person name="Kohler A."/>
            <person name="Nagy L.G."/>
            <person name="Floudas D."/>
            <person name="Copeland A."/>
            <person name="Barry K.W."/>
            <person name="Cichocki N."/>
            <person name="Veneault-Fourrey C."/>
            <person name="LaButti K."/>
            <person name="Lindquist E.A."/>
            <person name="Lipzen A."/>
            <person name="Lundell T."/>
            <person name="Morin E."/>
            <person name="Murat C."/>
            <person name="Sun H."/>
            <person name="Tunlid A."/>
            <person name="Henrissat B."/>
            <person name="Grigoriev I.V."/>
            <person name="Hibbett D.S."/>
            <person name="Martin F."/>
            <person name="Nordberg H.P."/>
            <person name="Cantor M.N."/>
            <person name="Hua S.X."/>
        </authorList>
    </citation>
    <scope>NUCLEOTIDE SEQUENCE [LARGE SCALE GENOMIC DNA]</scope>
    <source>
        <strain evidence="18 19">ATCC 200175</strain>
    </source>
</reference>
<comment type="function">
    <text evidence="2">Secreted tripeptidyl-peptidase which degrades proteins at acidic pHs and is involved in virulence.</text>
</comment>
<evidence type="ECO:0000256" key="9">
    <source>
        <dbReference type="ARBA" id="ARBA00022801"/>
    </source>
</evidence>
<feature type="active site" description="Charge relay system" evidence="15">
    <location>
        <position position="285"/>
    </location>
</feature>
<keyword evidence="7 15" id="KW-0479">Metal-binding</keyword>
<dbReference type="InterPro" id="IPR015366">
    <property type="entry name" value="S53_propep"/>
</dbReference>
<gene>
    <name evidence="18" type="ORF">PAXINDRAFT_20535</name>
</gene>
<dbReference type="InterPro" id="IPR050819">
    <property type="entry name" value="Tripeptidyl-peptidase_I"/>
</dbReference>
<keyword evidence="19" id="KW-1185">Reference proteome</keyword>
<dbReference type="GO" id="GO:0004252">
    <property type="term" value="F:serine-type endopeptidase activity"/>
    <property type="evidence" value="ECO:0007669"/>
    <property type="project" value="UniProtKB-UniRule"/>
</dbReference>
<name>A0A0C9SUU1_PAXIN</name>
<reference evidence="19" key="2">
    <citation type="submission" date="2015-01" db="EMBL/GenBank/DDBJ databases">
        <title>Evolutionary Origins and Diversification of the Mycorrhizal Mutualists.</title>
        <authorList>
            <consortium name="DOE Joint Genome Institute"/>
            <consortium name="Mycorrhizal Genomics Consortium"/>
            <person name="Kohler A."/>
            <person name="Kuo A."/>
            <person name="Nagy L.G."/>
            <person name="Floudas D."/>
            <person name="Copeland A."/>
            <person name="Barry K.W."/>
            <person name="Cichocki N."/>
            <person name="Veneault-Fourrey C."/>
            <person name="LaButti K."/>
            <person name="Lindquist E.A."/>
            <person name="Lipzen A."/>
            <person name="Lundell T."/>
            <person name="Morin E."/>
            <person name="Murat C."/>
            <person name="Riley R."/>
            <person name="Ohm R."/>
            <person name="Sun H."/>
            <person name="Tunlid A."/>
            <person name="Henrissat B."/>
            <person name="Grigoriev I.V."/>
            <person name="Hibbett D.S."/>
            <person name="Martin F."/>
        </authorList>
    </citation>
    <scope>NUCLEOTIDE SEQUENCE [LARGE SCALE GENOMIC DNA]</scope>
    <source>
        <strain evidence="19">ATCC 200175</strain>
    </source>
</reference>
<feature type="active site" description="Charge relay system" evidence="15">
    <location>
        <position position="281"/>
    </location>
</feature>
<dbReference type="AlphaFoldDB" id="A0A0C9SUU1"/>
<dbReference type="Pfam" id="PF09286">
    <property type="entry name" value="Pro-kuma_activ"/>
    <property type="match status" value="1"/>
</dbReference>
<dbReference type="PROSITE" id="PS51695">
    <property type="entry name" value="SEDOLISIN"/>
    <property type="match status" value="1"/>
</dbReference>
<evidence type="ECO:0000256" key="11">
    <source>
        <dbReference type="ARBA" id="ARBA00022837"/>
    </source>
</evidence>
<evidence type="ECO:0000256" key="2">
    <source>
        <dbReference type="ARBA" id="ARBA00002451"/>
    </source>
</evidence>
<evidence type="ECO:0000256" key="5">
    <source>
        <dbReference type="ARBA" id="ARBA00022525"/>
    </source>
</evidence>
<dbReference type="GO" id="GO:0006508">
    <property type="term" value="P:proteolysis"/>
    <property type="evidence" value="ECO:0007669"/>
    <property type="project" value="UniProtKB-KW"/>
</dbReference>
<comment type="catalytic activity">
    <reaction evidence="1">
        <text>Release of an N-terminal tripeptide from a polypeptide.</text>
        <dbReference type="EC" id="3.4.14.10"/>
    </reaction>
</comment>
<dbReference type="GO" id="GO:0005576">
    <property type="term" value="C:extracellular region"/>
    <property type="evidence" value="ECO:0007669"/>
    <property type="project" value="UniProtKB-SubCell"/>
</dbReference>
<dbReference type="CDD" id="cd04056">
    <property type="entry name" value="Peptidases_S53"/>
    <property type="match status" value="1"/>
</dbReference>
<feature type="domain" description="Peptidase S53" evidence="17">
    <location>
        <begin position="205"/>
        <end position="614"/>
    </location>
</feature>
<dbReference type="SMART" id="SM00944">
    <property type="entry name" value="Pro-kuma_activ"/>
    <property type="match status" value="1"/>
</dbReference>
<dbReference type="HOGENOM" id="CLU_013783_4_0_1"/>
<feature type="region of interest" description="Disordered" evidence="16">
    <location>
        <begin position="171"/>
        <end position="195"/>
    </location>
</feature>
<evidence type="ECO:0000256" key="4">
    <source>
        <dbReference type="ARBA" id="ARBA00012462"/>
    </source>
</evidence>
<dbReference type="InterPro" id="IPR030400">
    <property type="entry name" value="Sedolisin_dom"/>
</dbReference>
<dbReference type="Gene3D" id="3.40.50.200">
    <property type="entry name" value="Peptidase S8/S53 domain"/>
    <property type="match status" value="1"/>
</dbReference>
<dbReference type="MEROPS" id="S53.007"/>
<evidence type="ECO:0000259" key="17">
    <source>
        <dbReference type="PROSITE" id="PS51695"/>
    </source>
</evidence>
<feature type="active site" description="Charge relay system" evidence="15">
    <location>
        <position position="530"/>
    </location>
</feature>
<keyword evidence="14" id="KW-0325">Glycoprotein</keyword>
<sequence length="615" mass="66248">ANADPTLSPWVLHERRSHIPPGWARARKHDTSAAIPLRFALVQPNLENIEKYLYDVSHPNSPNYGKHWTASQVAATFGPSQESVDAVRDWLLENGIESHRVKISPSRGWLQFEATVEEAEDLLHTTYHVYGHETGAEHVACDSYYLHEHLVHHVDFVTPTVHFDAKLSKRSGGSMRVGQPGSGNGPKTTGVVSNSTNQLEDCDKQITPICLRALYGLNYEPLSGDKNSYGIAEFTPQSYRQDDLNLFAKNFSSDLYGVSPTMVSIDGGSLSTEISVDINGESSLDLEYAMNMVTSKQKVTLYQVGDMVAGAYLNNFLDALDGTYCSFEGGDDPNLDITYPDTQAGGYNAKDCGTVKPANVISTSYGYNEADLTPAYTARQCAEYAKLGLMGVTVLYSSGDHGVAGGGNVCLNPDGSQTSDGKIFNPTFPSTCPYVTSVGATQVNPGNSVSDSESACEQFIYSGGGFSNNFAIPDYQKDAVSSYLKNYPPAYPSSIWNSTGMSRAYPDISANGANYVVAIDGNFILVFGTSASSPVVGAILTMINDARINIGKGPIGFINPLIYSANFTDGFHDITNGTNRGCGTLGFNATKGWDPVTGLGTPNFPALLDKWRSLP</sequence>
<keyword evidence="10 15" id="KW-0720">Serine protease</keyword>
<evidence type="ECO:0000256" key="14">
    <source>
        <dbReference type="ARBA" id="ARBA00023180"/>
    </source>
</evidence>
<dbReference type="EC" id="3.4.14.10" evidence="4"/>
<feature type="binding site" evidence="15">
    <location>
        <position position="594"/>
    </location>
    <ligand>
        <name>Ca(2+)</name>
        <dbReference type="ChEBI" id="CHEBI:29108"/>
    </ligand>
</feature>
<dbReference type="OrthoDB" id="409122at2759"/>
<dbReference type="CDD" id="cd11377">
    <property type="entry name" value="Pro-peptidase_S53"/>
    <property type="match status" value="1"/>
</dbReference>
<evidence type="ECO:0000256" key="3">
    <source>
        <dbReference type="ARBA" id="ARBA00004239"/>
    </source>
</evidence>
<dbReference type="SUPFAM" id="SSF54897">
    <property type="entry name" value="Protease propeptides/inhibitors"/>
    <property type="match status" value="1"/>
</dbReference>
<dbReference type="GO" id="GO:0008240">
    <property type="term" value="F:tripeptidyl-peptidase activity"/>
    <property type="evidence" value="ECO:0007669"/>
    <property type="project" value="UniProtKB-EC"/>
</dbReference>
<keyword evidence="8" id="KW-0732">Signal</keyword>
<dbReference type="PANTHER" id="PTHR14218:SF19">
    <property type="entry name" value="SERINE PROTEASE AORO, PUTATIVE (AFU_ORTHOLOGUE AFUA_6G10250)-RELATED"/>
    <property type="match status" value="1"/>
</dbReference>
<comment type="subcellular location">
    <subcellularLocation>
        <location evidence="3">Secreted</location>
        <location evidence="3">Extracellular space</location>
    </subcellularLocation>
</comment>
<evidence type="ECO:0000256" key="13">
    <source>
        <dbReference type="ARBA" id="ARBA00023145"/>
    </source>
</evidence>
<feature type="binding site" evidence="15">
    <location>
        <position position="573"/>
    </location>
    <ligand>
        <name>Ca(2+)</name>
        <dbReference type="ChEBI" id="CHEBI:29108"/>
    </ligand>
</feature>
<dbReference type="PANTHER" id="PTHR14218">
    <property type="entry name" value="PROTEASE S8 TRIPEPTIDYL PEPTIDASE I CLN2"/>
    <property type="match status" value="1"/>
</dbReference>
<evidence type="ECO:0000256" key="15">
    <source>
        <dbReference type="PROSITE-ProRule" id="PRU01032"/>
    </source>
</evidence>
<evidence type="ECO:0000313" key="19">
    <source>
        <dbReference type="Proteomes" id="UP000053647"/>
    </source>
</evidence>
<feature type="non-terminal residue" evidence="18">
    <location>
        <position position="615"/>
    </location>
</feature>
<comment type="cofactor">
    <cofactor evidence="15">
        <name>Ca(2+)</name>
        <dbReference type="ChEBI" id="CHEBI:29108"/>
    </cofactor>
    <text evidence="15">Binds 1 Ca(2+) ion per subunit.</text>
</comment>
<evidence type="ECO:0000256" key="8">
    <source>
        <dbReference type="ARBA" id="ARBA00022729"/>
    </source>
</evidence>
<dbReference type="Proteomes" id="UP000053647">
    <property type="component" value="Unassembled WGS sequence"/>
</dbReference>
<evidence type="ECO:0000256" key="1">
    <source>
        <dbReference type="ARBA" id="ARBA00001910"/>
    </source>
</evidence>
<feature type="binding site" evidence="15">
    <location>
        <position position="592"/>
    </location>
    <ligand>
        <name>Ca(2+)</name>
        <dbReference type="ChEBI" id="CHEBI:29108"/>
    </ligand>
</feature>
<dbReference type="EMBL" id="KN820414">
    <property type="protein sequence ID" value="KIJ06265.1"/>
    <property type="molecule type" value="Genomic_DNA"/>
</dbReference>
<keyword evidence="13" id="KW-0865">Zymogen</keyword>
<keyword evidence="5" id="KW-0964">Secreted</keyword>
<feature type="compositionally biased region" description="Polar residues" evidence="16">
    <location>
        <begin position="185"/>
        <end position="195"/>
    </location>
</feature>
<keyword evidence="12" id="KW-0843">Virulence</keyword>
<evidence type="ECO:0000256" key="6">
    <source>
        <dbReference type="ARBA" id="ARBA00022670"/>
    </source>
</evidence>
<evidence type="ECO:0000256" key="7">
    <source>
        <dbReference type="ARBA" id="ARBA00022723"/>
    </source>
</evidence>
<evidence type="ECO:0000256" key="12">
    <source>
        <dbReference type="ARBA" id="ARBA00023026"/>
    </source>
</evidence>
<organism evidence="18 19">
    <name type="scientific">Paxillus involutus ATCC 200175</name>
    <dbReference type="NCBI Taxonomy" id="664439"/>
    <lineage>
        <taxon>Eukaryota</taxon>
        <taxon>Fungi</taxon>
        <taxon>Dikarya</taxon>
        <taxon>Basidiomycota</taxon>
        <taxon>Agaricomycotina</taxon>
        <taxon>Agaricomycetes</taxon>
        <taxon>Agaricomycetidae</taxon>
        <taxon>Boletales</taxon>
        <taxon>Paxilineae</taxon>
        <taxon>Paxillaceae</taxon>
        <taxon>Paxillus</taxon>
    </lineage>
</organism>
<dbReference type="SUPFAM" id="SSF52743">
    <property type="entry name" value="Subtilisin-like"/>
    <property type="match status" value="1"/>
</dbReference>
<proteinExistence type="predicted"/>
<evidence type="ECO:0000256" key="10">
    <source>
        <dbReference type="ARBA" id="ARBA00022825"/>
    </source>
</evidence>
<dbReference type="FunFam" id="3.40.50.200:FF:000015">
    <property type="entry name" value="Tripeptidyl peptidase A"/>
    <property type="match status" value="1"/>
</dbReference>
<evidence type="ECO:0000256" key="16">
    <source>
        <dbReference type="SAM" id="MobiDB-lite"/>
    </source>
</evidence>
<dbReference type="GO" id="GO:0046872">
    <property type="term" value="F:metal ion binding"/>
    <property type="evidence" value="ECO:0007669"/>
    <property type="project" value="UniProtKB-UniRule"/>
</dbReference>
<keyword evidence="11 15" id="KW-0106">Calcium</keyword>
<evidence type="ECO:0000313" key="18">
    <source>
        <dbReference type="EMBL" id="KIJ06265.1"/>
    </source>
</evidence>
<keyword evidence="9 15" id="KW-0378">Hydrolase</keyword>
<feature type="binding site" evidence="15">
    <location>
        <position position="574"/>
    </location>
    <ligand>
        <name>Ca(2+)</name>
        <dbReference type="ChEBI" id="CHEBI:29108"/>
    </ligand>
</feature>
<accession>A0A0C9SUU1</accession>
<keyword evidence="6 15" id="KW-0645">Protease</keyword>
<dbReference type="InterPro" id="IPR036852">
    <property type="entry name" value="Peptidase_S8/S53_dom_sf"/>
</dbReference>